<keyword evidence="1" id="KW-1133">Transmembrane helix</keyword>
<keyword evidence="1" id="KW-0472">Membrane</keyword>
<gene>
    <name evidence="2" type="ORF">ABID37_000873</name>
</gene>
<evidence type="ECO:0000256" key="1">
    <source>
        <dbReference type="SAM" id="Phobius"/>
    </source>
</evidence>
<evidence type="ECO:0000313" key="3">
    <source>
        <dbReference type="Proteomes" id="UP001549076"/>
    </source>
</evidence>
<accession>A0ABV2MV52</accession>
<evidence type="ECO:0000313" key="2">
    <source>
        <dbReference type="EMBL" id="MET3790682.1"/>
    </source>
</evidence>
<proteinExistence type="predicted"/>
<protein>
    <submittedName>
        <fullName evidence="2">Uncharacterized protein</fullName>
    </submittedName>
</protein>
<keyword evidence="3" id="KW-1185">Reference proteome</keyword>
<organism evidence="2 3">
    <name type="scientific">Aquamicrobium terrae</name>
    <dbReference type="NCBI Taxonomy" id="1324945"/>
    <lineage>
        <taxon>Bacteria</taxon>
        <taxon>Pseudomonadati</taxon>
        <taxon>Pseudomonadota</taxon>
        <taxon>Alphaproteobacteria</taxon>
        <taxon>Hyphomicrobiales</taxon>
        <taxon>Phyllobacteriaceae</taxon>
        <taxon>Aquamicrobium</taxon>
    </lineage>
</organism>
<reference evidence="2 3" key="1">
    <citation type="submission" date="2024-06" db="EMBL/GenBank/DDBJ databases">
        <title>Genomic Encyclopedia of Type Strains, Phase IV (KMG-IV): sequencing the most valuable type-strain genomes for metagenomic binning, comparative biology and taxonomic classification.</title>
        <authorList>
            <person name="Goeker M."/>
        </authorList>
    </citation>
    <scope>NUCLEOTIDE SEQUENCE [LARGE SCALE GENOMIC DNA]</scope>
    <source>
        <strain evidence="2 3">DSM 27865</strain>
    </source>
</reference>
<dbReference type="Proteomes" id="UP001549076">
    <property type="component" value="Unassembled WGS sequence"/>
</dbReference>
<comment type="caution">
    <text evidence="2">The sequence shown here is derived from an EMBL/GenBank/DDBJ whole genome shotgun (WGS) entry which is preliminary data.</text>
</comment>
<feature type="transmembrane region" description="Helical" evidence="1">
    <location>
        <begin position="6"/>
        <end position="25"/>
    </location>
</feature>
<name>A0ABV2MV52_9HYPH</name>
<dbReference type="RefSeq" id="WP_354192868.1">
    <property type="nucleotide sequence ID" value="NZ_JBEPML010000002.1"/>
</dbReference>
<dbReference type="EMBL" id="JBEPML010000002">
    <property type="protein sequence ID" value="MET3790682.1"/>
    <property type="molecule type" value="Genomic_DNA"/>
</dbReference>
<keyword evidence="1" id="KW-0812">Transmembrane</keyword>
<sequence length="66" mass="7614">MISTWLDLFVALSPVVTGFAGYLLGRAAARHEIIKREAARRDLAAELRSHVDLEQCEFTRDWEVRR</sequence>